<feature type="chain" id="PRO_5029718252" evidence="1">
    <location>
        <begin position="20"/>
        <end position="188"/>
    </location>
</feature>
<reference evidence="2 3" key="1">
    <citation type="submission" date="2019-08" db="EMBL/GenBank/DDBJ databases">
        <title>In-depth cultivation of the pig gut microbiome towards novel bacterial diversity and tailored functional studies.</title>
        <authorList>
            <person name="Wylensek D."/>
            <person name="Hitch T.C.A."/>
            <person name="Clavel T."/>
        </authorList>
    </citation>
    <scope>NUCLEOTIDE SEQUENCE [LARGE SCALE GENOMIC DNA]</scope>
    <source>
        <strain evidence="2 3">LKV-178-WT-2A</strain>
    </source>
</reference>
<evidence type="ECO:0000313" key="3">
    <source>
        <dbReference type="Proteomes" id="UP000438914"/>
    </source>
</evidence>
<organism evidence="2 3">
    <name type="scientific">Hallella mizrahii</name>
    <dbReference type="NCBI Taxonomy" id="2606637"/>
    <lineage>
        <taxon>Bacteria</taxon>
        <taxon>Pseudomonadati</taxon>
        <taxon>Bacteroidota</taxon>
        <taxon>Bacteroidia</taxon>
        <taxon>Bacteroidales</taxon>
        <taxon>Prevotellaceae</taxon>
        <taxon>Hallella</taxon>
    </lineage>
</organism>
<dbReference type="AlphaFoldDB" id="A0A7K0KCJ6"/>
<evidence type="ECO:0000313" key="2">
    <source>
        <dbReference type="EMBL" id="MST83661.1"/>
    </source>
</evidence>
<keyword evidence="3" id="KW-1185">Reference proteome</keyword>
<sequence>MKKILLFMLLSMFCLTSFGQTNNEAAKKLTKFEEFTSKTGRITKFVDVNMPRISESFLGSLVTGIRTIMGSDRNAYFYRIEEPETDRRVAHIAMIEYSDLVEVNKALAKLVGEVDADCNANPDYLENKFVTDDGFEVGYYVSKGKANWYLKLERYESSTVFVKNAEELTSNFTAAQKKIEELRVQYGK</sequence>
<evidence type="ECO:0000256" key="1">
    <source>
        <dbReference type="SAM" id="SignalP"/>
    </source>
</evidence>
<name>A0A7K0KCJ6_9BACT</name>
<protein>
    <submittedName>
        <fullName evidence="2">Uncharacterized protein</fullName>
    </submittedName>
</protein>
<comment type="caution">
    <text evidence="2">The sequence shown here is derived from an EMBL/GenBank/DDBJ whole genome shotgun (WGS) entry which is preliminary data.</text>
</comment>
<accession>A0A7K0KCJ6</accession>
<feature type="signal peptide" evidence="1">
    <location>
        <begin position="1"/>
        <end position="19"/>
    </location>
</feature>
<gene>
    <name evidence="2" type="ORF">FYJ73_03030</name>
</gene>
<dbReference type="EMBL" id="VUNG01000004">
    <property type="protein sequence ID" value="MST83661.1"/>
    <property type="molecule type" value="Genomic_DNA"/>
</dbReference>
<keyword evidence="1" id="KW-0732">Signal</keyword>
<proteinExistence type="predicted"/>
<dbReference type="RefSeq" id="WP_154533242.1">
    <property type="nucleotide sequence ID" value="NZ_VUNG01000004.1"/>
</dbReference>
<dbReference type="Proteomes" id="UP000438914">
    <property type="component" value="Unassembled WGS sequence"/>
</dbReference>